<feature type="domain" description="F-box" evidence="2">
    <location>
        <begin position="258"/>
        <end position="304"/>
    </location>
</feature>
<dbReference type="GO" id="GO:0000145">
    <property type="term" value="C:exocyst"/>
    <property type="evidence" value="ECO:0007669"/>
    <property type="project" value="TreeGrafter"/>
</dbReference>
<dbReference type="InterPro" id="IPR048627">
    <property type="entry name" value="Sec10_HB"/>
</dbReference>
<dbReference type="InterPro" id="IPR036291">
    <property type="entry name" value="NAD(P)-bd_dom_sf"/>
</dbReference>
<dbReference type="SUPFAM" id="SSF81383">
    <property type="entry name" value="F-box domain"/>
    <property type="match status" value="1"/>
</dbReference>
<organism evidence="3 4">
    <name type="scientific">Lentinula edodes</name>
    <name type="common">Shiitake mushroom</name>
    <name type="synonym">Lentinus edodes</name>
    <dbReference type="NCBI Taxonomy" id="5353"/>
    <lineage>
        <taxon>Eukaryota</taxon>
        <taxon>Fungi</taxon>
        <taxon>Dikarya</taxon>
        <taxon>Basidiomycota</taxon>
        <taxon>Agaricomycotina</taxon>
        <taxon>Agaricomycetes</taxon>
        <taxon>Agaricomycetidae</taxon>
        <taxon>Agaricales</taxon>
        <taxon>Marasmiineae</taxon>
        <taxon>Omphalotaceae</taxon>
        <taxon>Lentinula</taxon>
    </lineage>
</organism>
<evidence type="ECO:0000256" key="1">
    <source>
        <dbReference type="SAM" id="MobiDB-lite"/>
    </source>
</evidence>
<keyword evidence="4" id="KW-1185">Reference proteome</keyword>
<gene>
    <name evidence="3" type="ORF">LENED_006756</name>
</gene>
<feature type="region of interest" description="Disordered" evidence="1">
    <location>
        <begin position="770"/>
        <end position="817"/>
    </location>
</feature>
<dbReference type="PROSITE" id="PS50181">
    <property type="entry name" value="FBOX"/>
    <property type="match status" value="1"/>
</dbReference>
<dbReference type="Pfam" id="PF13460">
    <property type="entry name" value="NAD_binding_10"/>
    <property type="match status" value="1"/>
</dbReference>
<dbReference type="PANTHER" id="PTHR12100:SF1">
    <property type="entry name" value="RECYCLIN-1"/>
    <property type="match status" value="1"/>
</dbReference>
<sequence length="1192" mass="132503">MPQITLFGGTGPTGNALIREALRRGHTIVVFARSPDKLDSELRDSARINVIQGTLDSYPAIQRSLRNSAAVFVLLTPSDGLPGWAGGSSSPLTMTTGYRNIIRAMSELSVKRLIGIGTPSHVEPQDGFNFGLKLTVPMLRLLAPKVFEDVVETGELLKGLGDDEKIDWTWFRVSLLYDGPAPSDKKYQLGFTGQGGRFLLPSLFREELAKALLDEMEDGKWRLINVLDVMDKFKTLEPLKLYSPPASASPIRKATVAPQFVGKLPSDLHLLILSYLPVPDFPAYARCSHATAALAESEKLWETRWKSLKMDNKGLGAVLNDLEEHSKGRAAESRAAAPPTITVDDEFGDFASVDVPPDEMGDFVGAFQNPTTPMSASLWTNNFKSTSTFRGQYIRVHNLLKPLTKTLLSPAHIILNDLAAAVTPSLRSEASTLRLLFLFLSQSIQPVRKWREYRTALRSAMDRFDANLLAAFDNADERGDENGMREAAESSWLVWDGADSDWEMGKVWAEKREIFYDQPWDPLANFTKDRQLAFDAMDDFMTIVLNAISEHGSRAVRVFPAEAGVLISFSERVASDVVGEYISTVLTRAREISLDIFLKATAASFREAWKMVDTIMSAGGTSTSRTKAEDVVFRMFEPNMDEYFDEETEVVKPTFEAICKGWDQQASERHNNLGDVSARFLTSHNPSQVKRNVLASFTSVLLLPVTIVPRTVGAVGGALVSGGTAVGGAAAQGIAMLNPQRWGGVGGGGWGMSNVPEGYQKHRGQGNETMFEIGSDEDDEDEQKEKEEEKEKEKTEVFDEKHGGLGLAPPPSAAPLSAGTLHTASTSLDQMDQMDTLLSLDVALELIHTSRESLKRLETFAAYPDRIGDRVRDTIEEVVGFQARMTSYKPAEHEETTSVAPLLQFFELVHIGDTIQSMVQVYFDKEMAPHIDKTDFLNSVVREKKRFENSLDDSVAGGLNAGTEVLMNQVEHIILKLTEPREYYPPENAALDLKPSKGCTEAIKCLEMHCKLLKGSTSKEVLEVFHQEVGIRLIAILQKHIKRQIISLTGGFQVIADLNAYHAFITSLKVPSITADFAHLKMLGHVYVVEDAKDLAQIVRDVTRYGGAYRPEDIYEFIQRRSDWKKIEKTVDKTMYNLSFKEDYQAPRVDKIDFLTLPQYKCQNSADQNRMIQAVGIRMRFTALTTNTYCPD</sequence>
<dbReference type="GO" id="GO:0006887">
    <property type="term" value="P:exocytosis"/>
    <property type="evidence" value="ECO:0007669"/>
    <property type="project" value="TreeGrafter"/>
</dbReference>
<dbReference type="InterPro" id="IPR001810">
    <property type="entry name" value="F-box_dom"/>
</dbReference>
<evidence type="ECO:0000313" key="4">
    <source>
        <dbReference type="Proteomes" id="UP000188533"/>
    </source>
</evidence>
<reference evidence="3 4" key="2">
    <citation type="submission" date="2017-02" db="EMBL/GenBank/DDBJ databases">
        <title>A genome survey and senescence transcriptome analysis in Lentinula edodes.</title>
        <authorList>
            <person name="Sakamoto Y."/>
            <person name="Nakade K."/>
            <person name="Sato S."/>
            <person name="Yoshida Y."/>
            <person name="Miyazaki K."/>
            <person name="Natsume S."/>
            <person name="Konno N."/>
        </authorList>
    </citation>
    <scope>NUCLEOTIDE SEQUENCE [LARGE SCALE GENOMIC DNA]</scope>
    <source>
        <strain evidence="3 4">NBRC 111202</strain>
    </source>
</reference>
<protein>
    <submittedName>
        <fullName evidence="3">F-box protein pof6</fullName>
    </submittedName>
</protein>
<dbReference type="Pfam" id="PF07393">
    <property type="entry name" value="Sec10_HB"/>
    <property type="match status" value="1"/>
</dbReference>
<feature type="compositionally biased region" description="Basic and acidic residues" evidence="1">
    <location>
        <begin position="783"/>
        <end position="803"/>
    </location>
</feature>
<dbReference type="GO" id="GO:0006893">
    <property type="term" value="P:Golgi to plasma membrane transport"/>
    <property type="evidence" value="ECO:0007669"/>
    <property type="project" value="TreeGrafter"/>
</dbReference>
<evidence type="ECO:0000259" key="2">
    <source>
        <dbReference type="PROSITE" id="PS50181"/>
    </source>
</evidence>
<dbReference type="Pfam" id="PF00646">
    <property type="entry name" value="F-box"/>
    <property type="match status" value="1"/>
</dbReference>
<accession>A0A1Q3ECJ7</accession>
<name>A0A1Q3ECJ7_LENED</name>
<dbReference type="AlphaFoldDB" id="A0A1Q3ECJ7"/>
<dbReference type="SUPFAM" id="SSF51735">
    <property type="entry name" value="NAD(P)-binding Rossmann-fold domains"/>
    <property type="match status" value="1"/>
</dbReference>
<dbReference type="PANTHER" id="PTHR12100">
    <property type="entry name" value="SEC10"/>
    <property type="match status" value="1"/>
</dbReference>
<evidence type="ECO:0000313" key="3">
    <source>
        <dbReference type="EMBL" id="GAW04933.1"/>
    </source>
</evidence>
<dbReference type="InterPro" id="IPR009976">
    <property type="entry name" value="Sec10-like"/>
</dbReference>
<comment type="caution">
    <text evidence="3">The sequence shown here is derived from an EMBL/GenBank/DDBJ whole genome shotgun (WGS) entry which is preliminary data.</text>
</comment>
<proteinExistence type="predicted"/>
<dbReference type="STRING" id="5353.A0A1Q3ECJ7"/>
<dbReference type="Gene3D" id="3.40.50.720">
    <property type="entry name" value="NAD(P)-binding Rossmann-like Domain"/>
    <property type="match status" value="1"/>
</dbReference>
<dbReference type="InterPro" id="IPR036047">
    <property type="entry name" value="F-box-like_dom_sf"/>
</dbReference>
<reference evidence="3 4" key="1">
    <citation type="submission" date="2016-08" db="EMBL/GenBank/DDBJ databases">
        <authorList>
            <consortium name="Lentinula edodes genome sequencing consortium"/>
            <person name="Sakamoto Y."/>
            <person name="Nakade K."/>
            <person name="Sato S."/>
            <person name="Yoshida Y."/>
            <person name="Miyazaki K."/>
            <person name="Natsume S."/>
            <person name="Konno N."/>
        </authorList>
    </citation>
    <scope>NUCLEOTIDE SEQUENCE [LARGE SCALE GENOMIC DNA]</scope>
    <source>
        <strain evidence="3 4">NBRC 111202</strain>
    </source>
</reference>
<dbReference type="EMBL" id="BDGU01000216">
    <property type="protein sequence ID" value="GAW04933.1"/>
    <property type="molecule type" value="Genomic_DNA"/>
</dbReference>
<dbReference type="InterPro" id="IPR016040">
    <property type="entry name" value="NAD(P)-bd_dom"/>
</dbReference>
<dbReference type="Proteomes" id="UP000188533">
    <property type="component" value="Unassembled WGS sequence"/>
</dbReference>
<dbReference type="Gene3D" id="1.20.1280.50">
    <property type="match status" value="1"/>
</dbReference>